<reference evidence="1 2" key="1">
    <citation type="journal article" date="2012" name="Nat. Biotechnol.">
        <title>Draft genome sequence of pigeonpea (Cajanus cajan), an orphan legume crop of resource-poor farmers.</title>
        <authorList>
            <person name="Varshney R.K."/>
            <person name="Chen W."/>
            <person name="Li Y."/>
            <person name="Bharti A.K."/>
            <person name="Saxena R.K."/>
            <person name="Schlueter J.A."/>
            <person name="Donoghue M.T."/>
            <person name="Azam S."/>
            <person name="Fan G."/>
            <person name="Whaley A.M."/>
            <person name="Farmer A.D."/>
            <person name="Sheridan J."/>
            <person name="Iwata A."/>
            <person name="Tuteja R."/>
            <person name="Penmetsa R.V."/>
            <person name="Wu W."/>
            <person name="Upadhyaya H.D."/>
            <person name="Yang S.P."/>
            <person name="Shah T."/>
            <person name="Saxena K.B."/>
            <person name="Michael T."/>
            <person name="McCombie W.R."/>
            <person name="Yang B."/>
            <person name="Zhang G."/>
            <person name="Yang H."/>
            <person name="Wang J."/>
            <person name="Spillane C."/>
            <person name="Cook D.R."/>
            <person name="May G.D."/>
            <person name="Xu X."/>
            <person name="Jackson S.A."/>
        </authorList>
    </citation>
    <scope>NUCLEOTIDE SEQUENCE [LARGE SCALE GENOMIC DNA]</scope>
    <source>
        <strain evidence="2">cv. Asha</strain>
    </source>
</reference>
<name>A0A151T9N9_CAJCA</name>
<protein>
    <recommendedName>
        <fullName evidence="3">Copia protein</fullName>
    </recommendedName>
</protein>
<evidence type="ECO:0000313" key="1">
    <source>
        <dbReference type="EMBL" id="KYP63759.1"/>
    </source>
</evidence>
<evidence type="ECO:0008006" key="3">
    <source>
        <dbReference type="Google" id="ProtNLM"/>
    </source>
</evidence>
<dbReference type="Gramene" id="C.cajan_17815.t">
    <property type="protein sequence ID" value="C.cajan_17815.t.cds1"/>
    <property type="gene ID" value="C.cajan_17815"/>
</dbReference>
<dbReference type="AlphaFoldDB" id="A0A151T9N9"/>
<proteinExistence type="predicted"/>
<keyword evidence="2" id="KW-1185">Reference proteome</keyword>
<organism evidence="1 2">
    <name type="scientific">Cajanus cajan</name>
    <name type="common">Pigeon pea</name>
    <name type="synonym">Cajanus indicus</name>
    <dbReference type="NCBI Taxonomy" id="3821"/>
    <lineage>
        <taxon>Eukaryota</taxon>
        <taxon>Viridiplantae</taxon>
        <taxon>Streptophyta</taxon>
        <taxon>Embryophyta</taxon>
        <taxon>Tracheophyta</taxon>
        <taxon>Spermatophyta</taxon>
        <taxon>Magnoliopsida</taxon>
        <taxon>eudicotyledons</taxon>
        <taxon>Gunneridae</taxon>
        <taxon>Pentapetalae</taxon>
        <taxon>rosids</taxon>
        <taxon>fabids</taxon>
        <taxon>Fabales</taxon>
        <taxon>Fabaceae</taxon>
        <taxon>Papilionoideae</taxon>
        <taxon>50 kb inversion clade</taxon>
        <taxon>NPAAA clade</taxon>
        <taxon>indigoferoid/millettioid clade</taxon>
        <taxon>Phaseoleae</taxon>
        <taxon>Cajanus</taxon>
    </lineage>
</organism>
<dbReference type="PANTHER" id="PTHR11439:SF470">
    <property type="entry name" value="CYSTEINE-RICH RLK (RECEPTOR-LIKE PROTEIN KINASE) 8"/>
    <property type="match status" value="1"/>
</dbReference>
<accession>A0A151T9N9</accession>
<dbReference type="PANTHER" id="PTHR11439">
    <property type="entry name" value="GAG-POL-RELATED RETROTRANSPOSON"/>
    <property type="match status" value="1"/>
</dbReference>
<dbReference type="Proteomes" id="UP000075243">
    <property type="component" value="Chromosome 7"/>
</dbReference>
<sequence length="55" mass="6556">MQQPREEHWNAAIQIVRYLKRSPGQGILLKSTSDFQLHGWCDSEWAIRNFEENQI</sequence>
<evidence type="ECO:0000313" key="2">
    <source>
        <dbReference type="Proteomes" id="UP000075243"/>
    </source>
</evidence>
<gene>
    <name evidence="1" type="ORF">KK1_018341</name>
</gene>
<dbReference type="EMBL" id="CM003609">
    <property type="protein sequence ID" value="KYP63759.1"/>
    <property type="molecule type" value="Genomic_DNA"/>
</dbReference>